<proteinExistence type="predicted"/>
<dbReference type="Proteomes" id="UP000012317">
    <property type="component" value="Unassembled WGS sequence"/>
</dbReference>
<dbReference type="InterPro" id="IPR011051">
    <property type="entry name" value="RmlC_Cupin_sf"/>
</dbReference>
<organism evidence="1 2">
    <name type="scientific">Psychroflexus gondwanensis ACAM 44</name>
    <dbReference type="NCBI Taxonomy" id="1189619"/>
    <lineage>
        <taxon>Bacteria</taxon>
        <taxon>Pseudomonadati</taxon>
        <taxon>Bacteroidota</taxon>
        <taxon>Flavobacteriia</taxon>
        <taxon>Flavobacteriales</taxon>
        <taxon>Flavobacteriaceae</taxon>
        <taxon>Psychroflexus</taxon>
    </lineage>
</organism>
<keyword evidence="2" id="KW-1185">Reference proteome</keyword>
<dbReference type="STRING" id="1189619.pgond44_03453"/>
<reference evidence="1 2" key="1">
    <citation type="journal article" date="2014" name="Genome Biol. Evol.">
        <title>Extensive gene acquisition in the extremely psychrophilic bacterial species Psychroflexus torquis and the link to sea-ice ecosystem specialism.</title>
        <authorList>
            <person name="Feng S."/>
            <person name="Powell S.M."/>
            <person name="Wilson R."/>
            <person name="Bowman J.P."/>
        </authorList>
    </citation>
    <scope>NUCLEOTIDE SEQUENCE [LARGE SCALE GENOMIC DNA]</scope>
    <source>
        <strain evidence="1 2">ACAM 44</strain>
    </source>
</reference>
<dbReference type="eggNOG" id="COG1741">
    <property type="taxonomic scope" value="Bacteria"/>
</dbReference>
<dbReference type="EMBL" id="APLF01000003">
    <property type="protein sequence ID" value="EMY82261.1"/>
    <property type="molecule type" value="Genomic_DNA"/>
</dbReference>
<dbReference type="AlphaFoldDB" id="N1WPN4"/>
<evidence type="ECO:0000313" key="2">
    <source>
        <dbReference type="Proteomes" id="UP000012317"/>
    </source>
</evidence>
<dbReference type="InterPro" id="IPR014710">
    <property type="entry name" value="RmlC-like_jellyroll"/>
</dbReference>
<sequence>MKTVIHKSRSRGHANHGCLDSHHSFSFAIYFNAERMDFGVLQVLNNNDVATRMDFGSHAHQIMEFFYKFKFFPINRTWLLDMIKFRWISPKIVFIESYPQIKRIWSLDLTKGLISYR</sequence>
<protein>
    <submittedName>
        <fullName evidence="1">Pirin-related protein</fullName>
    </submittedName>
</protein>
<name>N1WPN4_9FLAO</name>
<accession>N1WPN4</accession>
<comment type="caution">
    <text evidence="1">The sequence shown here is derived from an EMBL/GenBank/DDBJ whole genome shotgun (WGS) entry which is preliminary data.</text>
</comment>
<dbReference type="PANTHER" id="PTHR43212:SF3">
    <property type="entry name" value="QUERCETIN 2,3-DIOXYGENASE"/>
    <property type="match status" value="1"/>
</dbReference>
<dbReference type="Gene3D" id="2.60.120.10">
    <property type="entry name" value="Jelly Rolls"/>
    <property type="match status" value="1"/>
</dbReference>
<dbReference type="SUPFAM" id="SSF51182">
    <property type="entry name" value="RmlC-like cupins"/>
    <property type="match status" value="1"/>
</dbReference>
<gene>
    <name evidence="1" type="ORF">pgond44_03453</name>
</gene>
<evidence type="ECO:0000313" key="1">
    <source>
        <dbReference type="EMBL" id="EMY82261.1"/>
    </source>
</evidence>
<dbReference type="PANTHER" id="PTHR43212">
    <property type="entry name" value="QUERCETIN 2,3-DIOXYGENASE"/>
    <property type="match status" value="1"/>
</dbReference>
<dbReference type="RefSeq" id="WP_003436708.1">
    <property type="nucleotide sequence ID" value="NZ_APLF01000003.1"/>
</dbReference>
<dbReference type="InterPro" id="IPR012093">
    <property type="entry name" value="Pirin"/>
</dbReference>